<proteinExistence type="predicted"/>
<feature type="transmembrane region" description="Helical" evidence="1">
    <location>
        <begin position="222"/>
        <end position="249"/>
    </location>
</feature>
<dbReference type="AlphaFoldDB" id="A0A4P2VCK9"/>
<name>A0A4P2VCK9_9ARCH</name>
<dbReference type="GeneID" id="55584759"/>
<dbReference type="EMBL" id="AP018732">
    <property type="protein sequence ID" value="BBE42336.1"/>
    <property type="molecule type" value="Genomic_DNA"/>
</dbReference>
<keyword evidence="1" id="KW-0812">Transmembrane</keyword>
<evidence type="ECO:0000313" key="3">
    <source>
        <dbReference type="Proteomes" id="UP000509448"/>
    </source>
</evidence>
<feature type="transmembrane region" description="Helical" evidence="1">
    <location>
        <begin position="189"/>
        <end position="210"/>
    </location>
</feature>
<dbReference type="InterPro" id="IPR011672">
    <property type="entry name" value="DUF1614"/>
</dbReference>
<protein>
    <recommendedName>
        <fullName evidence="4">DUF1614 domain-containing protein</fullName>
    </recommendedName>
</protein>
<feature type="transmembrane region" description="Helical" evidence="1">
    <location>
        <begin position="161"/>
        <end position="183"/>
    </location>
</feature>
<dbReference type="Proteomes" id="UP000509448">
    <property type="component" value="Chromosome"/>
</dbReference>
<reference evidence="2 3" key="1">
    <citation type="journal article" date="2019" name="ISME J.">
        <title>Isolation and characterization of a thermophilic sulfur- and iron-reducing thaumarchaeote from a terrestrial acidic hot spring.</title>
        <authorList>
            <person name="Kato S."/>
            <person name="Itoh T."/>
            <person name="Yuki M."/>
            <person name="Nagamori M."/>
            <person name="Ohnishi M."/>
            <person name="Uematsu K."/>
            <person name="Suzuki K."/>
            <person name="Takashina T."/>
            <person name="Ohkuma M."/>
        </authorList>
    </citation>
    <scope>NUCLEOTIDE SEQUENCE [LARGE SCALE GENOMIC DNA]</scope>
    <source>
        <strain evidence="2 3">NAS-02</strain>
    </source>
</reference>
<organism evidence="2 3">
    <name type="scientific">Conexivisphaera calida</name>
    <dbReference type="NCBI Taxonomy" id="1874277"/>
    <lineage>
        <taxon>Archaea</taxon>
        <taxon>Nitrososphaerota</taxon>
        <taxon>Conexivisphaeria</taxon>
        <taxon>Conexivisphaerales</taxon>
        <taxon>Conexivisphaeraceae</taxon>
        <taxon>Conexivisphaera</taxon>
    </lineage>
</organism>
<feature type="transmembrane region" description="Helical" evidence="1">
    <location>
        <begin position="12"/>
        <end position="37"/>
    </location>
</feature>
<keyword evidence="1" id="KW-1133">Transmembrane helix</keyword>
<feature type="transmembrane region" description="Helical" evidence="1">
    <location>
        <begin position="106"/>
        <end position="130"/>
    </location>
</feature>
<dbReference type="RefSeq" id="WP_174448580.1">
    <property type="nucleotide sequence ID" value="NZ_AP018732.1"/>
</dbReference>
<gene>
    <name evidence="2" type="ORF">NAS2_0947</name>
</gene>
<accession>A0A4P2VCK9</accession>
<dbReference type="OrthoDB" id="46118at2157"/>
<sequence>MKRRIVIAPPAHPGIMGILLLVLVAPIFLGFVLPGALVAALDPLGIPEAAPLVLLLMALSPFLGFVNVVIRRREVRAQVLEVEYISLFGVPIPVARPRWTSFESLLAVNVGGALVPLSIAALMTVAEGFAPRAQELLAATAVTSALVIAVTYRSSKVVNGVGIVVPAFIPPLTALLASLVLTWPLGLQAYIPAISYTGSVYGTLIGADVLNLLTNGDSINAWLLSIGGAGTFDGIFMSGVLSMVLSALLV</sequence>
<dbReference type="Pfam" id="PF07758">
    <property type="entry name" value="DUF1614"/>
    <property type="match status" value="1"/>
</dbReference>
<feature type="transmembrane region" description="Helical" evidence="1">
    <location>
        <begin position="49"/>
        <end position="70"/>
    </location>
</feature>
<keyword evidence="3" id="KW-1185">Reference proteome</keyword>
<keyword evidence="1" id="KW-0472">Membrane</keyword>
<dbReference type="KEGG" id="ccai:NAS2_0947"/>
<evidence type="ECO:0000313" key="2">
    <source>
        <dbReference type="EMBL" id="BBE42336.1"/>
    </source>
</evidence>
<evidence type="ECO:0008006" key="4">
    <source>
        <dbReference type="Google" id="ProtNLM"/>
    </source>
</evidence>
<feature type="transmembrane region" description="Helical" evidence="1">
    <location>
        <begin position="136"/>
        <end position="154"/>
    </location>
</feature>
<evidence type="ECO:0000256" key="1">
    <source>
        <dbReference type="SAM" id="Phobius"/>
    </source>
</evidence>